<comment type="caution">
    <text evidence="1">The sequence shown here is derived from an EMBL/GenBank/DDBJ whole genome shotgun (WGS) entry which is preliminary data.</text>
</comment>
<evidence type="ECO:0000313" key="2">
    <source>
        <dbReference type="Proteomes" id="UP001162131"/>
    </source>
</evidence>
<gene>
    <name evidence="1" type="ORF">BSTOLATCC_MIC14621</name>
</gene>
<sequence>MSLLLIFIQIRLIPESTLNSFFKLIYDELTSYLKMSGLSERNTDEEKENFTTNSKNGKTGFMTQKTIDFNYNVSILIASLKLEGLKRKFESKKFSFHLWKYKTSISHLIFQIKAQSSMINEESQNQILQKNENANKIYGTRSDFRRKEEEIIRPNALPIIYSPSKTIEKMSEPVEVGYDSPTRNQSLPKSLSFESDWELNESQKSKIAKLSEEYKKHYNQKFEYLESRLSKALSLEKALQIKSSLIDDQKNLDKLNKDTLESDRYHKILDLIKNALIERQNSEYSIRLSELAIKEQDIKSMILDDEKNEFQLIKDKIKLKKSKLKSDCQKLIELADIMIGSQFLSKERLDLFKKELNDIVNVHQNHNTEEKEKGKILFSLNKWVEYCQDKNVSKTLQVFKLMFSGWKIKCLSLRSAKHNNSDSNLNCWLDILWIRNREALLGDMLRLDDSLQKQKWIQVIKSCYFSSSKIKLKNLAEIIINCDFRNKFKYFYKYRNQTIKIYSTKVHVLGKKIFSLAQDSPQPSPKFSPDQINLNLCQKGAYMLLPYFERFSQNYSNSKKLWLLKWRLITENYKSAQYQYLMATFSRTLSVQLQKEFALRQSLKEKQKRLKTILSQSKVYIDKLVN</sequence>
<name>A0AAU9IRP7_9CILI</name>
<dbReference type="EMBL" id="CAJZBQ010000014">
    <property type="protein sequence ID" value="CAG9315877.1"/>
    <property type="molecule type" value="Genomic_DNA"/>
</dbReference>
<proteinExistence type="predicted"/>
<reference evidence="1" key="1">
    <citation type="submission" date="2021-09" db="EMBL/GenBank/DDBJ databases">
        <authorList>
            <consortium name="AG Swart"/>
            <person name="Singh M."/>
            <person name="Singh A."/>
            <person name="Seah K."/>
            <person name="Emmerich C."/>
        </authorList>
    </citation>
    <scope>NUCLEOTIDE SEQUENCE</scope>
    <source>
        <strain evidence="1">ATCC30299</strain>
    </source>
</reference>
<dbReference type="Proteomes" id="UP001162131">
    <property type="component" value="Unassembled WGS sequence"/>
</dbReference>
<keyword evidence="2" id="KW-1185">Reference proteome</keyword>
<organism evidence="1 2">
    <name type="scientific">Blepharisma stoltei</name>
    <dbReference type="NCBI Taxonomy" id="1481888"/>
    <lineage>
        <taxon>Eukaryota</taxon>
        <taxon>Sar</taxon>
        <taxon>Alveolata</taxon>
        <taxon>Ciliophora</taxon>
        <taxon>Postciliodesmatophora</taxon>
        <taxon>Heterotrichea</taxon>
        <taxon>Heterotrichida</taxon>
        <taxon>Blepharismidae</taxon>
        <taxon>Blepharisma</taxon>
    </lineage>
</organism>
<protein>
    <submittedName>
        <fullName evidence="1">Uncharacterized protein</fullName>
    </submittedName>
</protein>
<accession>A0AAU9IRP7</accession>
<evidence type="ECO:0000313" key="1">
    <source>
        <dbReference type="EMBL" id="CAG9315877.1"/>
    </source>
</evidence>
<dbReference type="AlphaFoldDB" id="A0AAU9IRP7"/>